<keyword evidence="2" id="KW-1185">Reference proteome</keyword>
<gene>
    <name evidence="1" type="ORF">SKAU_G00420250</name>
</gene>
<proteinExistence type="predicted"/>
<dbReference type="AlphaFoldDB" id="A0A9Q1E6H9"/>
<sequence>MSQGLTGTYYTLRLDTALILVYRQKEAPKIYGCAERGRGRWLRNDAPLLKGQGELFVRASLGRPKPVGTRSCGGSAGLKHKVIRAV</sequence>
<organism evidence="1 2">
    <name type="scientific">Synaphobranchus kaupii</name>
    <name type="common">Kaup's arrowtooth eel</name>
    <dbReference type="NCBI Taxonomy" id="118154"/>
    <lineage>
        <taxon>Eukaryota</taxon>
        <taxon>Metazoa</taxon>
        <taxon>Chordata</taxon>
        <taxon>Craniata</taxon>
        <taxon>Vertebrata</taxon>
        <taxon>Euteleostomi</taxon>
        <taxon>Actinopterygii</taxon>
        <taxon>Neopterygii</taxon>
        <taxon>Teleostei</taxon>
        <taxon>Anguilliformes</taxon>
        <taxon>Synaphobranchidae</taxon>
        <taxon>Synaphobranchus</taxon>
    </lineage>
</organism>
<evidence type="ECO:0000313" key="1">
    <source>
        <dbReference type="EMBL" id="KAJ8333129.1"/>
    </source>
</evidence>
<protein>
    <submittedName>
        <fullName evidence="1">Uncharacterized protein</fullName>
    </submittedName>
</protein>
<accession>A0A9Q1E6H9</accession>
<name>A0A9Q1E6H9_SYNKA</name>
<dbReference type="Proteomes" id="UP001152622">
    <property type="component" value="Chromosome 24"/>
</dbReference>
<comment type="caution">
    <text evidence="1">The sequence shown here is derived from an EMBL/GenBank/DDBJ whole genome shotgun (WGS) entry which is preliminary data.</text>
</comment>
<evidence type="ECO:0000313" key="2">
    <source>
        <dbReference type="Proteomes" id="UP001152622"/>
    </source>
</evidence>
<reference evidence="1" key="1">
    <citation type="journal article" date="2023" name="Science">
        <title>Genome structures resolve the early diversification of teleost fishes.</title>
        <authorList>
            <person name="Parey E."/>
            <person name="Louis A."/>
            <person name="Montfort J."/>
            <person name="Bouchez O."/>
            <person name="Roques C."/>
            <person name="Iampietro C."/>
            <person name="Lluch J."/>
            <person name="Castinel A."/>
            <person name="Donnadieu C."/>
            <person name="Desvignes T."/>
            <person name="Floi Bucao C."/>
            <person name="Jouanno E."/>
            <person name="Wen M."/>
            <person name="Mejri S."/>
            <person name="Dirks R."/>
            <person name="Jansen H."/>
            <person name="Henkel C."/>
            <person name="Chen W.J."/>
            <person name="Zahm M."/>
            <person name="Cabau C."/>
            <person name="Klopp C."/>
            <person name="Thompson A.W."/>
            <person name="Robinson-Rechavi M."/>
            <person name="Braasch I."/>
            <person name="Lecointre G."/>
            <person name="Bobe J."/>
            <person name="Postlethwait J.H."/>
            <person name="Berthelot C."/>
            <person name="Roest Crollius H."/>
            <person name="Guiguen Y."/>
        </authorList>
    </citation>
    <scope>NUCLEOTIDE SEQUENCE</scope>
    <source>
        <strain evidence="1">WJC10195</strain>
    </source>
</reference>
<dbReference type="EMBL" id="JAINUF010000024">
    <property type="protein sequence ID" value="KAJ8333129.1"/>
    <property type="molecule type" value="Genomic_DNA"/>
</dbReference>